<evidence type="ECO:0000256" key="1">
    <source>
        <dbReference type="SAM" id="Phobius"/>
    </source>
</evidence>
<evidence type="ECO:0000313" key="3">
    <source>
        <dbReference type="Proteomes" id="UP001500507"/>
    </source>
</evidence>
<dbReference type="Proteomes" id="UP001500507">
    <property type="component" value="Unassembled WGS sequence"/>
</dbReference>
<keyword evidence="3" id="KW-1185">Reference proteome</keyword>
<dbReference type="RefSeq" id="WP_343765334.1">
    <property type="nucleotide sequence ID" value="NZ_BAAAFG010000014.1"/>
</dbReference>
<protein>
    <submittedName>
        <fullName evidence="2">Uncharacterized protein</fullName>
    </submittedName>
</protein>
<keyword evidence="1" id="KW-1133">Transmembrane helix</keyword>
<keyword evidence="1" id="KW-0812">Transmembrane</keyword>
<keyword evidence="1" id="KW-0472">Membrane</keyword>
<feature type="transmembrane region" description="Helical" evidence="1">
    <location>
        <begin position="160"/>
        <end position="181"/>
    </location>
</feature>
<feature type="transmembrane region" description="Helical" evidence="1">
    <location>
        <begin position="40"/>
        <end position="59"/>
    </location>
</feature>
<reference evidence="2 3" key="1">
    <citation type="journal article" date="2019" name="Int. J. Syst. Evol. Microbiol.">
        <title>The Global Catalogue of Microorganisms (GCM) 10K type strain sequencing project: providing services to taxonomists for standard genome sequencing and annotation.</title>
        <authorList>
            <consortium name="The Broad Institute Genomics Platform"/>
            <consortium name="The Broad Institute Genome Sequencing Center for Infectious Disease"/>
            <person name="Wu L."/>
            <person name="Ma J."/>
        </authorList>
    </citation>
    <scope>NUCLEOTIDE SEQUENCE [LARGE SCALE GENOMIC DNA]</scope>
    <source>
        <strain evidence="2 3">JCM 16082</strain>
    </source>
</reference>
<name>A0ABN1MGJ2_9FLAO</name>
<accession>A0ABN1MGJ2</accession>
<feature type="transmembrane region" description="Helical" evidence="1">
    <location>
        <begin position="124"/>
        <end position="148"/>
    </location>
</feature>
<comment type="caution">
    <text evidence="2">The sequence shown here is derived from an EMBL/GenBank/DDBJ whole genome shotgun (WGS) entry which is preliminary data.</text>
</comment>
<gene>
    <name evidence="2" type="ORF">GCM10009117_14250</name>
</gene>
<sequence>MDGLELLKKDWQQQEKELPHLSAKEIYPLLLKKSSSIVKWIFLISVIEFLFWTGVSIFFEYTDQNESFSSYGLEGWNLFLSVVYYGGILFFMVWFYLNYKRIKATDSAAVLMKNILKTRKTVRYYVWFNILFLSLGLIISSILITFQLPESEQIDITRMVIILTIVLVLVVGILLLFYRLIYGFLVRRLNKNYKELKRIED</sequence>
<evidence type="ECO:0000313" key="2">
    <source>
        <dbReference type="EMBL" id="GAA0872278.1"/>
    </source>
</evidence>
<dbReference type="EMBL" id="BAAAFG010000014">
    <property type="protein sequence ID" value="GAA0872278.1"/>
    <property type="molecule type" value="Genomic_DNA"/>
</dbReference>
<feature type="transmembrane region" description="Helical" evidence="1">
    <location>
        <begin position="79"/>
        <end position="97"/>
    </location>
</feature>
<organism evidence="2 3">
    <name type="scientific">Gangjinia marincola</name>
    <dbReference type="NCBI Taxonomy" id="578463"/>
    <lineage>
        <taxon>Bacteria</taxon>
        <taxon>Pseudomonadati</taxon>
        <taxon>Bacteroidota</taxon>
        <taxon>Flavobacteriia</taxon>
        <taxon>Flavobacteriales</taxon>
        <taxon>Flavobacteriaceae</taxon>
        <taxon>Gangjinia</taxon>
    </lineage>
</organism>
<proteinExistence type="predicted"/>